<feature type="domain" description="Aminoacyl-tRNA synthetase class Ia" evidence="12">
    <location>
        <begin position="31"/>
        <end position="575"/>
    </location>
</feature>
<dbReference type="GO" id="GO:0006438">
    <property type="term" value="P:valyl-tRNA aminoacylation"/>
    <property type="evidence" value="ECO:0007669"/>
    <property type="project" value="UniProtKB-UniRule"/>
</dbReference>
<keyword evidence="3 11" id="KW-0963">Cytoplasm</keyword>
<protein>
    <recommendedName>
        <fullName evidence="11">Valine--tRNA ligase</fullName>
        <ecNumber evidence="11">6.1.1.9</ecNumber>
    </recommendedName>
    <alternativeName>
        <fullName evidence="11">Valyl-tRNA synthetase</fullName>
        <shortName evidence="11">ValRS</shortName>
    </alternativeName>
</protein>
<evidence type="ECO:0000256" key="5">
    <source>
        <dbReference type="ARBA" id="ARBA00022741"/>
    </source>
</evidence>
<dbReference type="PRINTS" id="PR00986">
    <property type="entry name" value="TRNASYNTHVAL"/>
</dbReference>
<feature type="binding site" evidence="11">
    <location>
        <position position="546"/>
    </location>
    <ligand>
        <name>ATP</name>
        <dbReference type="ChEBI" id="CHEBI:30616"/>
    </ligand>
</feature>
<dbReference type="EMBL" id="JAFLCK010000004">
    <property type="protein sequence ID" value="MBN8659675.1"/>
    <property type="molecule type" value="Genomic_DNA"/>
</dbReference>
<evidence type="ECO:0000259" key="12">
    <source>
        <dbReference type="Pfam" id="PF00133"/>
    </source>
</evidence>
<comment type="subunit">
    <text evidence="2 11">Monomer.</text>
</comment>
<dbReference type="GO" id="GO:0004832">
    <property type="term" value="F:valine-tRNA ligase activity"/>
    <property type="evidence" value="ECO:0007669"/>
    <property type="project" value="UniProtKB-UniRule"/>
</dbReference>
<evidence type="ECO:0000256" key="8">
    <source>
        <dbReference type="ARBA" id="ARBA00023054"/>
    </source>
</evidence>
<dbReference type="Gene3D" id="3.90.740.10">
    <property type="entry name" value="Valyl/Leucyl/Isoleucyl-tRNA synthetase, editing domain"/>
    <property type="match status" value="1"/>
</dbReference>
<dbReference type="CDD" id="cd00817">
    <property type="entry name" value="ValRS_core"/>
    <property type="match status" value="1"/>
</dbReference>
<dbReference type="AlphaFoldDB" id="A0A8J7TLC3"/>
<dbReference type="InterPro" id="IPR002303">
    <property type="entry name" value="Valyl-tRNA_ligase"/>
</dbReference>
<dbReference type="InterPro" id="IPR033705">
    <property type="entry name" value="Anticodon_Ia_Val"/>
</dbReference>
<dbReference type="InterPro" id="IPR009008">
    <property type="entry name" value="Val/Leu/Ile-tRNA-synth_edit"/>
</dbReference>
<dbReference type="Gene3D" id="1.10.730.10">
    <property type="entry name" value="Isoleucyl-tRNA Synthetase, Domain 1"/>
    <property type="match status" value="1"/>
</dbReference>
<dbReference type="PROSITE" id="PS00178">
    <property type="entry name" value="AA_TRNA_LIGASE_I"/>
    <property type="match status" value="1"/>
</dbReference>
<dbReference type="InterPro" id="IPR001412">
    <property type="entry name" value="aa-tRNA-synth_I_CS"/>
</dbReference>
<comment type="caution">
    <text evidence="14">The sequence shown here is derived from an EMBL/GenBank/DDBJ whole genome shotgun (WGS) entry which is preliminary data.</text>
</comment>
<keyword evidence="5 11" id="KW-0547">Nucleotide-binding</keyword>
<keyword evidence="6 11" id="KW-0067">ATP-binding</keyword>
<dbReference type="Proteomes" id="UP000664277">
    <property type="component" value="Unassembled WGS sequence"/>
</dbReference>
<sequence>MTNSLDSKVNSKDDSNKNSSAYLPVEVEKRWTEYWHENKLFDLDVHPDKPRFSIALPPPNITGNLHMGHALNGTLQDVLIRLKRMQGYNVLWQPGTDHAGISTQMVVERKLKAEGKNRHQLGREAFIEKVWEWRNQYGNQIMAQYKSLGVSFGWDRVAFTMDSGYVKAIYKAFVTLYKEGYIYRGNRVTNWCPRCLTSLSDLEVEHEETKGHLFCIKYKLQDGSGALTVATTRPETLFADVAVAVHPEDDRYKSFIGKSVLLPLTGRAIPVIADSYVERDFGTGCLKITPAHDANDFEVGQRHNLEKPVVIDQHGKLMQSELVPEFLHGKERFAARKETVEALKEAELLAEEREYVNGVGHCERCNTVIEPLLSDQWYLKMKELAEPAIQVVEENRVQFIPERYSSTYLDWMRNIRDWCISRQLWWGHRIPIWTCSKCGTVDAFEEAPTSCGKCGAGEAELKQDEDVLDTWFSSALWPFATLGWPQDTKELKLFYPTTVLSTAREIINLWVARMIFMSMKFLKTIPFKHVLVHPVIQTADGKRMSKSKGNAIDPLDMIAKYGADANRFWFTSVGIKGDQDVRFREEKLDEYKRFANKLWNAGRFTLLQLEGFEPKGINTEKLTLADRWILHRYNVTLDLLAMYFADYDFDNVARTIHEFTWDCFCDWYLEIAKIQLAKEANGGEGGQTKAVLHTVFEGLLRALHPIMPFITEDLWSRVPKSSFFPKDFQSIMFAPYPRPDENFIDDESEEKMEFLIRVIRSIRNIRQTYNVPASADAEVMITCQDGDEMQTLATGSEYIERLARVNPLDISMDCTPPQMAACEAVSSVNIYVPLAKLIDVGKTKDKLNQRRQALEKEMAKVNQIIGNADFKSKAPPEKVKAIESQKEDLDKQLASIDSQLAVLDKS</sequence>
<evidence type="ECO:0000256" key="7">
    <source>
        <dbReference type="ARBA" id="ARBA00022917"/>
    </source>
</evidence>
<dbReference type="PANTHER" id="PTHR11946:SF93">
    <property type="entry name" value="VALINE--TRNA LIGASE, CHLOROPLASTIC_MITOCHONDRIAL 2"/>
    <property type="match status" value="1"/>
</dbReference>
<feature type="domain" description="Methionyl/Valyl/Leucyl/Isoleucyl-tRNA synthetase anticodon-binding" evidence="13">
    <location>
        <begin position="626"/>
        <end position="781"/>
    </location>
</feature>
<dbReference type="InterPro" id="IPR009080">
    <property type="entry name" value="tRNAsynth_Ia_anticodon-bd"/>
</dbReference>
<evidence type="ECO:0000256" key="3">
    <source>
        <dbReference type="ARBA" id="ARBA00022490"/>
    </source>
</evidence>
<keyword evidence="8 11" id="KW-0175">Coiled coil</keyword>
<dbReference type="CDD" id="cd07962">
    <property type="entry name" value="Anticodon_Ia_Val"/>
    <property type="match status" value="1"/>
</dbReference>
<dbReference type="Gene3D" id="3.40.50.620">
    <property type="entry name" value="HUPs"/>
    <property type="match status" value="2"/>
</dbReference>
<dbReference type="InterPro" id="IPR037118">
    <property type="entry name" value="Val-tRNA_synth_C_sf"/>
</dbReference>
<dbReference type="Pfam" id="PF00133">
    <property type="entry name" value="tRNA-synt_1"/>
    <property type="match status" value="1"/>
</dbReference>
<dbReference type="Gene3D" id="1.10.287.380">
    <property type="entry name" value="Valyl-tRNA synthetase, C-terminal domain"/>
    <property type="match status" value="1"/>
</dbReference>
<dbReference type="GO" id="GO:0005829">
    <property type="term" value="C:cytosol"/>
    <property type="evidence" value="ECO:0007669"/>
    <property type="project" value="TreeGrafter"/>
</dbReference>
<evidence type="ECO:0000256" key="9">
    <source>
        <dbReference type="ARBA" id="ARBA00023146"/>
    </source>
</evidence>
<dbReference type="InterPro" id="IPR014729">
    <property type="entry name" value="Rossmann-like_a/b/a_fold"/>
</dbReference>
<accession>A0A8J7TLC3</accession>
<dbReference type="FunFam" id="3.40.50.620:FF:000032">
    <property type="entry name" value="Valine--tRNA ligase"/>
    <property type="match status" value="1"/>
</dbReference>
<name>A0A8J7TLC3_9BACT</name>
<comment type="similarity">
    <text evidence="11">Belongs to the class-I aminoacyl-tRNA synthetase family. ValS type 1 subfamily.</text>
</comment>
<dbReference type="GO" id="GO:0002161">
    <property type="term" value="F:aminoacyl-tRNA deacylase activity"/>
    <property type="evidence" value="ECO:0007669"/>
    <property type="project" value="InterPro"/>
</dbReference>
<organism evidence="14 15">
    <name type="scientific">Candidatus Obscuribacter phosphatis</name>
    <dbReference type="NCBI Taxonomy" id="1906157"/>
    <lineage>
        <taxon>Bacteria</taxon>
        <taxon>Bacillati</taxon>
        <taxon>Candidatus Melainabacteria</taxon>
        <taxon>Candidatus Obscuribacterales</taxon>
        <taxon>Candidatus Obscuribacteraceae</taxon>
        <taxon>Candidatus Obscuribacter</taxon>
    </lineage>
</organism>
<dbReference type="InterPro" id="IPR013155">
    <property type="entry name" value="M/V/L/I-tRNA-synth_anticd-bd"/>
</dbReference>
<dbReference type="NCBIfam" id="TIGR00422">
    <property type="entry name" value="valS"/>
    <property type="match status" value="1"/>
</dbReference>
<keyword evidence="7 11" id="KW-0648">Protein biosynthesis</keyword>
<evidence type="ECO:0000256" key="6">
    <source>
        <dbReference type="ARBA" id="ARBA00022840"/>
    </source>
</evidence>
<feature type="short sequence motif" description="'HIGH' region" evidence="11">
    <location>
        <begin position="59"/>
        <end position="69"/>
    </location>
</feature>
<dbReference type="PANTHER" id="PTHR11946">
    <property type="entry name" value="VALYL-TRNA SYNTHETASES"/>
    <property type="match status" value="1"/>
</dbReference>
<dbReference type="EC" id="6.1.1.9" evidence="11"/>
<dbReference type="HAMAP" id="MF_02004">
    <property type="entry name" value="Val_tRNA_synth_type1"/>
    <property type="match status" value="1"/>
</dbReference>
<gene>
    <name evidence="11" type="primary">valS</name>
    <name evidence="14" type="ORF">J0M35_04890</name>
</gene>
<evidence type="ECO:0000256" key="10">
    <source>
        <dbReference type="ARBA" id="ARBA00047552"/>
    </source>
</evidence>
<comment type="caution">
    <text evidence="11">Lacks conserved residue(s) required for the propagation of feature annotation.</text>
</comment>
<comment type="subcellular location">
    <subcellularLocation>
        <location evidence="1 11">Cytoplasm</location>
    </subcellularLocation>
</comment>
<dbReference type="Pfam" id="PF08264">
    <property type="entry name" value="Anticodon_1"/>
    <property type="match status" value="1"/>
</dbReference>
<dbReference type="SUPFAM" id="SSF50677">
    <property type="entry name" value="ValRS/IleRS/LeuRS editing domain"/>
    <property type="match status" value="1"/>
</dbReference>
<dbReference type="SUPFAM" id="SSF46589">
    <property type="entry name" value="tRNA-binding arm"/>
    <property type="match status" value="1"/>
</dbReference>
<keyword evidence="9 11" id="KW-0030">Aminoacyl-tRNA synthetase</keyword>
<evidence type="ECO:0000256" key="2">
    <source>
        <dbReference type="ARBA" id="ARBA00011245"/>
    </source>
</evidence>
<dbReference type="GO" id="GO:0005524">
    <property type="term" value="F:ATP binding"/>
    <property type="evidence" value="ECO:0007669"/>
    <property type="project" value="UniProtKB-UniRule"/>
</dbReference>
<comment type="domain">
    <text evidence="11">The C-terminal coiled-coil domain is crucial for aminoacylation activity.</text>
</comment>
<reference evidence="14" key="1">
    <citation type="submission" date="2021-02" db="EMBL/GenBank/DDBJ databases">
        <title>Genome-Resolved Metagenomics of a Microbial Community Performing Photosynthetic Biological Nutrient Removal.</title>
        <authorList>
            <person name="Mcdaniel E.A."/>
        </authorList>
    </citation>
    <scope>NUCLEOTIDE SEQUENCE</scope>
    <source>
        <strain evidence="14">UWPOB_OBS1</strain>
    </source>
</reference>
<dbReference type="SUPFAM" id="SSF52374">
    <property type="entry name" value="Nucleotidylyl transferase"/>
    <property type="match status" value="1"/>
</dbReference>
<evidence type="ECO:0000256" key="1">
    <source>
        <dbReference type="ARBA" id="ARBA00004496"/>
    </source>
</evidence>
<comment type="domain">
    <text evidence="11">ValRS has two distinct active sites: one for aminoacylation and one for editing. The misactivated threonine is translocated from the active site to the editing site.</text>
</comment>
<comment type="function">
    <text evidence="11">Catalyzes the attachment of valine to tRNA(Val). As ValRS can inadvertently accommodate and process structurally similar amino acids such as threonine, to avoid such errors, it has a 'posttransfer' editing activity that hydrolyzes mischarged Thr-tRNA(Val) in a tRNA-dependent manner.</text>
</comment>
<dbReference type="InterPro" id="IPR002300">
    <property type="entry name" value="aa-tRNA-synth_Ia"/>
</dbReference>
<feature type="coiled-coil region" evidence="11">
    <location>
        <begin position="837"/>
        <end position="899"/>
    </location>
</feature>
<keyword evidence="4 11" id="KW-0436">Ligase</keyword>
<dbReference type="InterPro" id="IPR010978">
    <property type="entry name" value="tRNA-bd_arm"/>
</dbReference>
<dbReference type="NCBIfam" id="NF004349">
    <property type="entry name" value="PRK05729.1"/>
    <property type="match status" value="1"/>
</dbReference>
<evidence type="ECO:0000259" key="13">
    <source>
        <dbReference type="Pfam" id="PF08264"/>
    </source>
</evidence>
<evidence type="ECO:0000313" key="14">
    <source>
        <dbReference type="EMBL" id="MBN8659675.1"/>
    </source>
</evidence>
<comment type="catalytic activity">
    <reaction evidence="10 11">
        <text>tRNA(Val) + L-valine + ATP = L-valyl-tRNA(Val) + AMP + diphosphate</text>
        <dbReference type="Rhea" id="RHEA:10704"/>
        <dbReference type="Rhea" id="RHEA-COMP:9672"/>
        <dbReference type="Rhea" id="RHEA-COMP:9708"/>
        <dbReference type="ChEBI" id="CHEBI:30616"/>
        <dbReference type="ChEBI" id="CHEBI:33019"/>
        <dbReference type="ChEBI" id="CHEBI:57762"/>
        <dbReference type="ChEBI" id="CHEBI:78442"/>
        <dbReference type="ChEBI" id="CHEBI:78537"/>
        <dbReference type="ChEBI" id="CHEBI:456215"/>
        <dbReference type="EC" id="6.1.1.9"/>
    </reaction>
</comment>
<evidence type="ECO:0000256" key="4">
    <source>
        <dbReference type="ARBA" id="ARBA00022598"/>
    </source>
</evidence>
<evidence type="ECO:0000256" key="11">
    <source>
        <dbReference type="HAMAP-Rule" id="MF_02004"/>
    </source>
</evidence>
<dbReference type="SUPFAM" id="SSF47323">
    <property type="entry name" value="Anticodon-binding domain of a subclass of class I aminoacyl-tRNA synthetases"/>
    <property type="match status" value="1"/>
</dbReference>
<proteinExistence type="inferred from homology"/>
<evidence type="ECO:0000313" key="15">
    <source>
        <dbReference type="Proteomes" id="UP000664277"/>
    </source>
</evidence>